<comment type="caution">
    <text evidence="4">The sequence shown here is derived from an EMBL/GenBank/DDBJ whole genome shotgun (WGS) entry which is preliminary data.</text>
</comment>
<keyword evidence="2" id="KW-0732">Signal</keyword>
<gene>
    <name evidence="4" type="ORF">ILP92_08550</name>
</gene>
<dbReference type="CDD" id="cd00442">
    <property type="entry name" value="Lyz-like"/>
    <property type="match status" value="1"/>
</dbReference>
<proteinExistence type="inferred from homology"/>
<dbReference type="InterPro" id="IPR008258">
    <property type="entry name" value="Transglycosylase_SLT_dom_1"/>
</dbReference>
<evidence type="ECO:0000256" key="2">
    <source>
        <dbReference type="SAM" id="SignalP"/>
    </source>
</evidence>
<evidence type="ECO:0000259" key="3">
    <source>
        <dbReference type="Pfam" id="PF01464"/>
    </source>
</evidence>
<sequence length="207" mass="22724">MLKRAAFCLLLLIPACVSSKPQVEDVPDELPVTRWDFRPESNVWTEATLTALEQHGAILPAMVPADYAEWCPEYANQTEEGRAAFWTGLLSALAKHESTWNPSAVGGGGLWYGLTQIDPRTARAYGCEATSGEGLKNGAANLRCAVRIAAKQVSKRGTITRGMRDWGPFHSAQKRAEMAAWTRAQPYCSRPAEPERTSPFAFLTPKT</sequence>
<dbReference type="Gene3D" id="1.10.530.10">
    <property type="match status" value="1"/>
</dbReference>
<feature type="chain" id="PRO_5037415110" evidence="2">
    <location>
        <begin position="20"/>
        <end position="207"/>
    </location>
</feature>
<dbReference type="AlphaFoldDB" id="A0A934IH41"/>
<evidence type="ECO:0000313" key="4">
    <source>
        <dbReference type="EMBL" id="MBJ3762793.1"/>
    </source>
</evidence>
<dbReference type="EMBL" id="JAEKPD010000007">
    <property type="protein sequence ID" value="MBJ3762793.1"/>
    <property type="molecule type" value="Genomic_DNA"/>
</dbReference>
<name>A0A934IH41_9RHOB</name>
<comment type="similarity">
    <text evidence="1">Belongs to the virb1 family.</text>
</comment>
<evidence type="ECO:0000256" key="1">
    <source>
        <dbReference type="ARBA" id="ARBA00009387"/>
    </source>
</evidence>
<reference evidence="4" key="1">
    <citation type="submission" date="2020-12" db="EMBL/GenBank/DDBJ databases">
        <title>Bacterial taxonomy.</title>
        <authorList>
            <person name="Pan X."/>
        </authorList>
    </citation>
    <scope>NUCLEOTIDE SEQUENCE</scope>
    <source>
        <strain evidence="4">KCTC 52957</strain>
    </source>
</reference>
<keyword evidence="5" id="KW-1185">Reference proteome</keyword>
<dbReference type="SUPFAM" id="SSF53955">
    <property type="entry name" value="Lysozyme-like"/>
    <property type="match status" value="1"/>
</dbReference>
<evidence type="ECO:0000313" key="5">
    <source>
        <dbReference type="Proteomes" id="UP000642488"/>
    </source>
</evidence>
<accession>A0A934IH41</accession>
<feature type="domain" description="Transglycosylase SLT" evidence="3">
    <location>
        <begin position="79"/>
        <end position="153"/>
    </location>
</feature>
<dbReference type="RefSeq" id="WP_198915961.1">
    <property type="nucleotide sequence ID" value="NZ_JAEKPD010000007.1"/>
</dbReference>
<organism evidence="4 5">
    <name type="scientific">Palleronia pontilimi</name>
    <dbReference type="NCBI Taxonomy" id="1964209"/>
    <lineage>
        <taxon>Bacteria</taxon>
        <taxon>Pseudomonadati</taxon>
        <taxon>Pseudomonadota</taxon>
        <taxon>Alphaproteobacteria</taxon>
        <taxon>Rhodobacterales</taxon>
        <taxon>Roseobacteraceae</taxon>
        <taxon>Palleronia</taxon>
    </lineage>
</organism>
<dbReference type="Pfam" id="PF01464">
    <property type="entry name" value="SLT"/>
    <property type="match status" value="1"/>
</dbReference>
<dbReference type="Proteomes" id="UP000642488">
    <property type="component" value="Unassembled WGS sequence"/>
</dbReference>
<protein>
    <submittedName>
        <fullName evidence="4">Transglycosylase SLT domain-containing protein</fullName>
    </submittedName>
</protein>
<dbReference type="InterPro" id="IPR023346">
    <property type="entry name" value="Lysozyme-like_dom_sf"/>
</dbReference>
<feature type="signal peptide" evidence="2">
    <location>
        <begin position="1"/>
        <end position="19"/>
    </location>
</feature>